<dbReference type="Pfam" id="PF08487">
    <property type="entry name" value="VIT"/>
    <property type="match status" value="1"/>
</dbReference>
<gene>
    <name evidence="3" type="primary">VWA5A_1</name>
    <name evidence="3" type="ORF">SK128_017343</name>
</gene>
<evidence type="ECO:0000313" key="4">
    <source>
        <dbReference type="Proteomes" id="UP001381693"/>
    </source>
</evidence>
<dbReference type="EMBL" id="JAXCGZ010020781">
    <property type="protein sequence ID" value="KAK7065457.1"/>
    <property type="molecule type" value="Genomic_DNA"/>
</dbReference>
<dbReference type="Pfam" id="PF13768">
    <property type="entry name" value="VWA_3"/>
    <property type="match status" value="1"/>
</dbReference>
<comment type="caution">
    <text evidence="3">The sequence shown here is derived from an EMBL/GenBank/DDBJ whole genome shotgun (WGS) entry which is preliminary data.</text>
</comment>
<protein>
    <submittedName>
        <fullName evidence="3">von Willebrand factor A domain-containing protein 5A</fullName>
    </submittedName>
</protein>
<proteinExistence type="predicted"/>
<dbReference type="PANTHER" id="PTHR45737">
    <property type="entry name" value="VON WILLEBRAND FACTOR A DOMAIN-CONTAINING PROTEIN 5A"/>
    <property type="match status" value="1"/>
</dbReference>
<accession>A0AAN8WFR7</accession>
<dbReference type="SMART" id="SM00327">
    <property type="entry name" value="VWA"/>
    <property type="match status" value="1"/>
</dbReference>
<dbReference type="InterPro" id="IPR013694">
    <property type="entry name" value="VIT"/>
</dbReference>
<dbReference type="Proteomes" id="UP001381693">
    <property type="component" value="Unassembled WGS sequence"/>
</dbReference>
<dbReference type="Gene3D" id="3.40.50.410">
    <property type="entry name" value="von Willebrand factor, type A domain"/>
    <property type="match status" value="1"/>
</dbReference>
<evidence type="ECO:0000259" key="1">
    <source>
        <dbReference type="PROSITE" id="PS50234"/>
    </source>
</evidence>
<organism evidence="3 4">
    <name type="scientific">Halocaridina rubra</name>
    <name type="common">Hawaiian red shrimp</name>
    <dbReference type="NCBI Taxonomy" id="373956"/>
    <lineage>
        <taxon>Eukaryota</taxon>
        <taxon>Metazoa</taxon>
        <taxon>Ecdysozoa</taxon>
        <taxon>Arthropoda</taxon>
        <taxon>Crustacea</taxon>
        <taxon>Multicrustacea</taxon>
        <taxon>Malacostraca</taxon>
        <taxon>Eumalacostraca</taxon>
        <taxon>Eucarida</taxon>
        <taxon>Decapoda</taxon>
        <taxon>Pleocyemata</taxon>
        <taxon>Caridea</taxon>
        <taxon>Atyoidea</taxon>
        <taxon>Atyidae</taxon>
        <taxon>Halocaridina</taxon>
    </lineage>
</organism>
<feature type="domain" description="VWFA" evidence="1">
    <location>
        <begin position="289"/>
        <end position="466"/>
    </location>
</feature>
<dbReference type="InterPro" id="IPR036465">
    <property type="entry name" value="vWFA_dom_sf"/>
</dbReference>
<dbReference type="AlphaFoldDB" id="A0AAN8WFR7"/>
<sequence>MPPFIEWGLIGVCSDKPYERHVVVLKSVDVNVSIRGFVAKITACSTYHNATDKPLEVEYRMPIDEGAAVYKFEAVVNEHKITAQCMEKKKAENVYKDAVESGHTAVIAREDRLTSDILHLALGNLPPSGKAVLQLSMISELKVKTDGAVSFVLPTILHPRYCPADITTDQHTASVVRMEGRGAITVSEAYNIDIIAKVSGGPSIARIISHTDALNVTISDDTKSAEISQDGGFKPDHDWGMLVYYSNPYKANIIRETGDHTCTGLMKDDLIMINLHPEIPPQSYSHRNEIIFIVDCSGSMGGEKIQSARATLLLFLKALPQNVYFNIISFGSSYSVLFPEGSEIFTENTLQKALSLQERLDANMGGTEILQPLKHIYGQPLKQGHARQLILLSDGEVFNVDQVMQLVSRYSHETRVFAVGIGHGASTALISGLARAGHGRSEMVYQQDKLQLKVMGLVKSMLQESVQNVNVSFDVDPPCGVKLIPKAPPVIFGGQHLILYTRVPPATVVKGINLKGVIGDNTLNSEIPGSDIITVHDEDMTLHRLAARSQIKQWQIDEEEDVAEDMISLSLASGVVSRLTALVGVDQDNAAVVAVPKPSATRTVIGCLQMGYACSPGPVPPPLVAQANYSKKSKAFAARLSREAPLPSVAVPLSSP</sequence>
<dbReference type="PROSITE" id="PS50234">
    <property type="entry name" value="VWFA"/>
    <property type="match status" value="1"/>
</dbReference>
<dbReference type="PANTHER" id="PTHR45737:SF6">
    <property type="entry name" value="VON WILLEBRAND FACTOR A DOMAIN-CONTAINING PROTEIN 5A"/>
    <property type="match status" value="1"/>
</dbReference>
<reference evidence="3 4" key="1">
    <citation type="submission" date="2023-11" db="EMBL/GenBank/DDBJ databases">
        <title>Halocaridina rubra genome assembly.</title>
        <authorList>
            <person name="Smith C."/>
        </authorList>
    </citation>
    <scope>NUCLEOTIDE SEQUENCE [LARGE SCALE GENOMIC DNA]</scope>
    <source>
        <strain evidence="3">EP-1</strain>
        <tissue evidence="3">Whole</tissue>
    </source>
</reference>
<name>A0AAN8WFR7_HALRR</name>
<dbReference type="SMART" id="SM00609">
    <property type="entry name" value="VIT"/>
    <property type="match status" value="1"/>
</dbReference>
<feature type="domain" description="VIT" evidence="2">
    <location>
        <begin position="9"/>
        <end position="139"/>
    </location>
</feature>
<keyword evidence="4" id="KW-1185">Reference proteome</keyword>
<dbReference type="InterPro" id="IPR002035">
    <property type="entry name" value="VWF_A"/>
</dbReference>
<dbReference type="GO" id="GO:0032991">
    <property type="term" value="C:protein-containing complex"/>
    <property type="evidence" value="ECO:0007669"/>
    <property type="project" value="UniProtKB-ARBA"/>
</dbReference>
<dbReference type="SUPFAM" id="SSF53300">
    <property type="entry name" value="vWA-like"/>
    <property type="match status" value="1"/>
</dbReference>
<evidence type="ECO:0000259" key="2">
    <source>
        <dbReference type="PROSITE" id="PS51468"/>
    </source>
</evidence>
<evidence type="ECO:0000313" key="3">
    <source>
        <dbReference type="EMBL" id="KAK7065457.1"/>
    </source>
</evidence>
<feature type="non-terminal residue" evidence="3">
    <location>
        <position position="656"/>
    </location>
</feature>
<dbReference type="PROSITE" id="PS51468">
    <property type="entry name" value="VIT"/>
    <property type="match status" value="1"/>
</dbReference>